<feature type="signal peptide" evidence="1">
    <location>
        <begin position="1"/>
        <end position="34"/>
    </location>
</feature>
<proteinExistence type="predicted"/>
<dbReference type="EMBL" id="MRBO01000241">
    <property type="protein sequence ID" value="KAB2586156.1"/>
    <property type="molecule type" value="Genomic_DNA"/>
</dbReference>
<dbReference type="SUPFAM" id="SSF101898">
    <property type="entry name" value="NHL repeat"/>
    <property type="match status" value="1"/>
</dbReference>
<organism evidence="2 3">
    <name type="scientific">Rhodococcus erythropolis</name>
    <name type="common">Arthrobacter picolinophilus</name>
    <dbReference type="NCBI Taxonomy" id="1833"/>
    <lineage>
        <taxon>Bacteria</taxon>
        <taxon>Bacillati</taxon>
        <taxon>Actinomycetota</taxon>
        <taxon>Actinomycetes</taxon>
        <taxon>Mycobacteriales</taxon>
        <taxon>Nocardiaceae</taxon>
        <taxon>Rhodococcus</taxon>
        <taxon>Rhodococcus erythropolis group</taxon>
    </lineage>
</organism>
<evidence type="ECO:0000256" key="1">
    <source>
        <dbReference type="SAM" id="SignalP"/>
    </source>
</evidence>
<accession>A0A0C3AAP2</accession>
<evidence type="ECO:0000313" key="3">
    <source>
        <dbReference type="Proteomes" id="UP000325576"/>
    </source>
</evidence>
<comment type="caution">
    <text evidence="2">The sequence shown here is derived from an EMBL/GenBank/DDBJ whole genome shotgun (WGS) entry which is preliminary data.</text>
</comment>
<name>A0A0C3AAP2_RHOER</name>
<protein>
    <recommendedName>
        <fullName evidence="4">Esterase-like activity of phytase family protein</fullName>
    </recommendedName>
</protein>
<reference evidence="2 3" key="1">
    <citation type="journal article" date="2017" name="Poromechanics V (2013)">
        <title>Genomic Characterization of the Arsenic-Tolerant Actinobacterium, &lt;i&gt;Rhodococcus erythropolis&lt;/i&gt; S43.</title>
        <authorList>
            <person name="Retamal-Morales G."/>
            <person name="Mehnert M."/>
            <person name="Schwabe R."/>
            <person name="Tischler D."/>
            <person name="Schloemann M."/>
            <person name="Levican G.J."/>
        </authorList>
    </citation>
    <scope>NUCLEOTIDE SEQUENCE [LARGE SCALE GENOMIC DNA]</scope>
    <source>
        <strain evidence="2 3">S43</strain>
    </source>
</reference>
<sequence>MMWNRPLAHSVAAAAGSVLLAAAVVGVHTVPAAAQQAARVFDVLCTPTDEGLSELSGLTVTAAGIYAIGDSGSDDRVAELDSNCHVQRWISVGTPRVDVEDLSSTPDGHLWLADIGDNNAVRTSIGLIELDPTSGAATSYPLVYPDGAHDAETLLIQSNGLPVIVTKDYLGASVVYTTAERQQVQDLSMASPTMLAKVGQLRFTPTLTSGGPVPHAGTMAVTGGAVSKDGTVVALRTYTDVYLYTAPDGDVAKALTTNPIRVPLPDEPQGEAIAFDAAGDLISGSEAYQGPLPPLRILRGASDIARSGGTTSSLGS</sequence>
<gene>
    <name evidence="2" type="ORF">BS297_06715</name>
</gene>
<evidence type="ECO:0000313" key="2">
    <source>
        <dbReference type="EMBL" id="KAB2586156.1"/>
    </source>
</evidence>
<keyword evidence="1" id="KW-0732">Signal</keyword>
<dbReference type="AlphaFoldDB" id="A0A0C3AAP2"/>
<feature type="chain" id="PRO_5041161207" description="Esterase-like activity of phytase family protein" evidence="1">
    <location>
        <begin position="35"/>
        <end position="316"/>
    </location>
</feature>
<evidence type="ECO:0008006" key="4">
    <source>
        <dbReference type="Google" id="ProtNLM"/>
    </source>
</evidence>
<dbReference type="Proteomes" id="UP000325576">
    <property type="component" value="Unassembled WGS sequence"/>
</dbReference>